<keyword evidence="1" id="KW-0472">Membrane</keyword>
<dbReference type="RefSeq" id="WP_002654714.1">
    <property type="nucleotide sequence ID" value="NZ_CH672377.1"/>
</dbReference>
<dbReference type="HOGENOM" id="CLU_2261146_0_0_0"/>
<evidence type="ECO:0000256" key="1">
    <source>
        <dbReference type="SAM" id="Phobius"/>
    </source>
</evidence>
<reference evidence="2 3" key="1">
    <citation type="submission" date="2006-02" db="EMBL/GenBank/DDBJ databases">
        <authorList>
            <person name="Amann R."/>
            <person name="Ferriera S."/>
            <person name="Johnson J."/>
            <person name="Kravitz S."/>
            <person name="Halpern A."/>
            <person name="Remington K."/>
            <person name="Beeson K."/>
            <person name="Tran B."/>
            <person name="Rogers Y.-H."/>
            <person name="Friedman R."/>
            <person name="Venter J.C."/>
        </authorList>
    </citation>
    <scope>NUCLEOTIDE SEQUENCE [LARGE SCALE GENOMIC DNA]</scope>
    <source>
        <strain evidence="2 3">DSM 3645</strain>
    </source>
</reference>
<dbReference type="eggNOG" id="ENOG5033ND4">
    <property type="taxonomic scope" value="Bacteria"/>
</dbReference>
<accession>A3ZU08</accession>
<organism evidence="2 3">
    <name type="scientific">Blastopirellula marina DSM 3645</name>
    <dbReference type="NCBI Taxonomy" id="314230"/>
    <lineage>
        <taxon>Bacteria</taxon>
        <taxon>Pseudomonadati</taxon>
        <taxon>Planctomycetota</taxon>
        <taxon>Planctomycetia</taxon>
        <taxon>Pirellulales</taxon>
        <taxon>Pirellulaceae</taxon>
        <taxon>Blastopirellula</taxon>
    </lineage>
</organism>
<keyword evidence="1" id="KW-1133">Transmembrane helix</keyword>
<protein>
    <submittedName>
        <fullName evidence="2">Uncharacterized protein</fullName>
    </submittedName>
</protein>
<name>A3ZU08_9BACT</name>
<comment type="caution">
    <text evidence="2">The sequence shown here is derived from an EMBL/GenBank/DDBJ whole genome shotgun (WGS) entry which is preliminary data.</text>
</comment>
<evidence type="ECO:0000313" key="2">
    <source>
        <dbReference type="EMBL" id="EAQ80070.1"/>
    </source>
</evidence>
<dbReference type="EMBL" id="AANZ01000011">
    <property type="protein sequence ID" value="EAQ80070.1"/>
    <property type="molecule type" value="Genomic_DNA"/>
</dbReference>
<dbReference type="AlphaFoldDB" id="A3ZU08"/>
<gene>
    <name evidence="2" type="ORF">DSM3645_05590</name>
</gene>
<evidence type="ECO:0000313" key="3">
    <source>
        <dbReference type="Proteomes" id="UP000004358"/>
    </source>
</evidence>
<dbReference type="OrthoDB" id="289134at2"/>
<dbReference type="Proteomes" id="UP000004358">
    <property type="component" value="Unassembled WGS sequence"/>
</dbReference>
<keyword evidence="1" id="KW-0812">Transmembrane</keyword>
<feature type="transmembrane region" description="Helical" evidence="1">
    <location>
        <begin position="7"/>
        <end position="25"/>
    </location>
</feature>
<feature type="transmembrane region" description="Helical" evidence="1">
    <location>
        <begin position="75"/>
        <end position="93"/>
    </location>
</feature>
<proteinExistence type="predicted"/>
<sequence length="98" mass="10690">MELNRNQYFMIGLIVLALGIQFRVIDSVTLTAEASSFIAKRIVKQQAEAGEIPPAFVPAAEKQASNKRTINPPEWLGWALMSVGGVLILHSLAMQKPG</sequence>